<name>A0AAV3X9J2_9CYAN</name>
<sequence length="49" mass="5578">MAENSNSLNDKSQTSILPRTAWKSELAFLKAMLKAKQALDKREKDTLKK</sequence>
<dbReference type="Proteomes" id="UP001050975">
    <property type="component" value="Unassembled WGS sequence"/>
</dbReference>
<protein>
    <submittedName>
        <fullName evidence="1">Uncharacterized protein</fullName>
    </submittedName>
</protein>
<dbReference type="AlphaFoldDB" id="A0AAV3X9J2"/>
<dbReference type="RefSeq" id="WP_226578748.1">
    <property type="nucleotide sequence ID" value="NZ_BLAY01000027.1"/>
</dbReference>
<comment type="caution">
    <text evidence="1">The sequence shown here is derived from an EMBL/GenBank/DDBJ whole genome shotgun (WGS) entry which is preliminary data.</text>
</comment>
<proteinExistence type="predicted"/>
<gene>
    <name evidence="1" type="ORF">MiSe_21330</name>
</gene>
<reference evidence="1" key="1">
    <citation type="submission" date="2019-10" db="EMBL/GenBank/DDBJ databases">
        <title>Draft genome sequece of Microseira wollei NIES-4236.</title>
        <authorList>
            <person name="Yamaguchi H."/>
            <person name="Suzuki S."/>
            <person name="Kawachi M."/>
        </authorList>
    </citation>
    <scope>NUCLEOTIDE SEQUENCE</scope>
    <source>
        <strain evidence="1">NIES-4236</strain>
    </source>
</reference>
<evidence type="ECO:0000313" key="2">
    <source>
        <dbReference type="Proteomes" id="UP001050975"/>
    </source>
</evidence>
<organism evidence="1 2">
    <name type="scientific">Microseira wollei NIES-4236</name>
    <dbReference type="NCBI Taxonomy" id="2530354"/>
    <lineage>
        <taxon>Bacteria</taxon>
        <taxon>Bacillati</taxon>
        <taxon>Cyanobacteriota</taxon>
        <taxon>Cyanophyceae</taxon>
        <taxon>Oscillatoriophycideae</taxon>
        <taxon>Aerosakkonematales</taxon>
        <taxon>Aerosakkonemataceae</taxon>
        <taxon>Microseira</taxon>
    </lineage>
</organism>
<accession>A0AAV3X9J2</accession>
<evidence type="ECO:0000313" key="1">
    <source>
        <dbReference type="EMBL" id="GET37380.1"/>
    </source>
</evidence>
<dbReference type="EMBL" id="BLAY01000027">
    <property type="protein sequence ID" value="GET37380.1"/>
    <property type="molecule type" value="Genomic_DNA"/>
</dbReference>
<keyword evidence="2" id="KW-1185">Reference proteome</keyword>